<dbReference type="EnsemblMetazoa" id="XM_019994204.1">
    <property type="protein sequence ID" value="XP_019849763.1"/>
    <property type="gene ID" value="LOC105312023"/>
</dbReference>
<dbReference type="KEGG" id="aqu:105312023"/>
<feature type="region of interest" description="Disordered" evidence="3">
    <location>
        <begin position="549"/>
        <end position="583"/>
    </location>
</feature>
<reference evidence="5" key="1">
    <citation type="journal article" date="2010" name="Nature">
        <title>The Amphimedon queenslandica genome and the evolution of animal complexity.</title>
        <authorList>
            <person name="Srivastava M."/>
            <person name="Simakov O."/>
            <person name="Chapman J."/>
            <person name="Fahey B."/>
            <person name="Gauthier M.E."/>
            <person name="Mitros T."/>
            <person name="Richards G.S."/>
            <person name="Conaco C."/>
            <person name="Dacre M."/>
            <person name="Hellsten U."/>
            <person name="Larroux C."/>
            <person name="Putnam N.H."/>
            <person name="Stanke M."/>
            <person name="Adamska M."/>
            <person name="Darling A."/>
            <person name="Degnan S.M."/>
            <person name="Oakley T.H."/>
            <person name="Plachetzki D.C."/>
            <person name="Zhai Y."/>
            <person name="Adamski M."/>
            <person name="Calcino A."/>
            <person name="Cummins S.F."/>
            <person name="Goodstein D.M."/>
            <person name="Harris C."/>
            <person name="Jackson D.J."/>
            <person name="Leys S.P."/>
            <person name="Shu S."/>
            <person name="Woodcroft B.J."/>
            <person name="Vervoort M."/>
            <person name="Kosik K.S."/>
            <person name="Manning G."/>
            <person name="Degnan B.M."/>
            <person name="Rokhsar D.S."/>
        </authorList>
    </citation>
    <scope>NUCLEOTIDE SEQUENCE [LARGE SCALE GENOMIC DNA]</scope>
</reference>
<dbReference type="OMA" id="NANECNQ"/>
<reference evidence="4" key="2">
    <citation type="submission" date="2017-05" db="UniProtKB">
        <authorList>
            <consortium name="EnsemblMetazoa"/>
        </authorList>
    </citation>
    <scope>IDENTIFICATION</scope>
</reference>
<evidence type="ECO:0000256" key="1">
    <source>
        <dbReference type="ARBA" id="ARBA00023054"/>
    </source>
</evidence>
<dbReference type="AlphaFoldDB" id="A0A1X7VCN8"/>
<feature type="coiled-coil region" evidence="2">
    <location>
        <begin position="114"/>
        <end position="141"/>
    </location>
</feature>
<dbReference type="eggNOG" id="ENOG502S27G">
    <property type="taxonomic scope" value="Eukaryota"/>
</dbReference>
<dbReference type="OrthoDB" id="2121607at2759"/>
<feature type="coiled-coil region" evidence="2">
    <location>
        <begin position="167"/>
        <end position="357"/>
    </location>
</feature>
<evidence type="ECO:0000256" key="3">
    <source>
        <dbReference type="SAM" id="MobiDB-lite"/>
    </source>
</evidence>
<keyword evidence="5" id="KW-1185">Reference proteome</keyword>
<feature type="coiled-coil region" evidence="2">
    <location>
        <begin position="46"/>
        <end position="80"/>
    </location>
</feature>
<feature type="compositionally biased region" description="Polar residues" evidence="3">
    <location>
        <begin position="480"/>
        <end position="493"/>
    </location>
</feature>
<name>A0A1X7VCN8_AMPQE</name>
<dbReference type="InterPro" id="IPR051149">
    <property type="entry name" value="Spindly/BICDR_Dynein_Adapter"/>
</dbReference>
<dbReference type="STRING" id="400682.A0A1X7VCN8"/>
<dbReference type="InParanoid" id="A0A1X7VCN8"/>
<dbReference type="EnsemblMetazoa" id="Aqu2.1.37509_001">
    <property type="protein sequence ID" value="Aqu2.1.37509_001"/>
    <property type="gene ID" value="Aqu2.1.37509"/>
</dbReference>
<dbReference type="PANTHER" id="PTHR32123:SF9">
    <property type="entry name" value="PROTEIN SPINDLY"/>
    <property type="match status" value="1"/>
</dbReference>
<organism evidence="4">
    <name type="scientific">Amphimedon queenslandica</name>
    <name type="common">Sponge</name>
    <dbReference type="NCBI Taxonomy" id="400682"/>
    <lineage>
        <taxon>Eukaryota</taxon>
        <taxon>Metazoa</taxon>
        <taxon>Porifera</taxon>
        <taxon>Demospongiae</taxon>
        <taxon>Heteroscleromorpha</taxon>
        <taxon>Haplosclerida</taxon>
        <taxon>Niphatidae</taxon>
        <taxon>Amphimedon</taxon>
    </lineage>
</organism>
<gene>
    <name evidence="4" type="primary">105312023</name>
</gene>
<sequence>METNNCSFMRKNESFSTEDKIQTLEEELATAAEAGLALLKSNQELQERCEKEALFYQKQIEELKQDNHTLSNKLSVQEAAHQGFIDELDHVKSQAETDYKRRLNMIEQNHSYRIQQLKWELDETKTEVERGIEREKSLKEKVSLQEEVIRKLHDETPSCSDSMKDELIDLQRRCSFLDCQKQELEGELSAQTHTISQLKDDVHSHETKIKELEETLTDRVKLSNELYHNLQEIQDQNKALNDQLERNKLQQLEEDWQGKGNSLFGEVEERRLETERKLISLQVKYDTLERTHQMLKTHFKKLKAEMSVLLCRHSSFAADLAHVERLETNLRQRNSEITRLNDKIRKLDKEIQESKTVRVAGDLDSKGKRFVDYLQNQIEQKDKSLCSVRKELETQATQLAWEGTKLTNVEAKLHKTEQEKAKLLNDATKMRLRLQEVKEKENELNVQLKMAENEISTLKNQLKVNLRKGHSVQETDTPKTDQNASRKTTPNTTAVIVKEEKQEPINLLEEIEKENSTPPPPPVAPPSINASLHSALLLSSYLNETNVEKAKGGSVSPSPLSPAKENESSVLKSPAPSTPAVPTLKVIKVEDNVNRCPQQ</sequence>
<evidence type="ECO:0000256" key="2">
    <source>
        <dbReference type="SAM" id="Coils"/>
    </source>
</evidence>
<evidence type="ECO:0000313" key="5">
    <source>
        <dbReference type="Proteomes" id="UP000007879"/>
    </source>
</evidence>
<keyword evidence="1 2" id="KW-0175">Coiled coil</keyword>
<dbReference type="Proteomes" id="UP000007879">
    <property type="component" value="Unassembled WGS sequence"/>
</dbReference>
<feature type="region of interest" description="Disordered" evidence="3">
    <location>
        <begin position="466"/>
        <end position="493"/>
    </location>
</feature>
<dbReference type="PANTHER" id="PTHR32123">
    <property type="entry name" value="BICD FAMILY-LIKE CARGO ADAPTER"/>
    <property type="match status" value="1"/>
</dbReference>
<protein>
    <submittedName>
        <fullName evidence="4">Uncharacterized protein</fullName>
    </submittedName>
</protein>
<accession>A0A1X7VCN8</accession>
<proteinExistence type="predicted"/>
<evidence type="ECO:0000313" key="4">
    <source>
        <dbReference type="EnsemblMetazoa" id="Aqu2.1.37509_001"/>
    </source>
</evidence>